<dbReference type="Proteomes" id="UP000622890">
    <property type="component" value="Unassembled WGS sequence"/>
</dbReference>
<dbReference type="Pfam" id="PF00999">
    <property type="entry name" value="Na_H_Exchanger"/>
    <property type="match status" value="1"/>
</dbReference>
<evidence type="ECO:0000256" key="5">
    <source>
        <dbReference type="ARBA" id="ARBA00022692"/>
    </source>
</evidence>
<feature type="transmembrane region" description="Helical" evidence="10">
    <location>
        <begin position="279"/>
        <end position="297"/>
    </location>
</feature>
<feature type="domain" description="RCK N-terminal" evidence="11">
    <location>
        <begin position="417"/>
        <end position="534"/>
    </location>
</feature>
<dbReference type="RefSeq" id="WP_200590483.1">
    <property type="nucleotide sequence ID" value="NZ_JAEPBG010000001.1"/>
</dbReference>
<dbReference type="InterPro" id="IPR038770">
    <property type="entry name" value="Na+/solute_symporter_sf"/>
</dbReference>
<evidence type="ECO:0000313" key="12">
    <source>
        <dbReference type="EMBL" id="MBK4733756.1"/>
    </source>
</evidence>
<keyword evidence="5 10" id="KW-0812">Transmembrane</keyword>
<feature type="transmembrane region" description="Helical" evidence="10">
    <location>
        <begin position="163"/>
        <end position="186"/>
    </location>
</feature>
<dbReference type="PANTHER" id="PTHR46157:SF4">
    <property type="entry name" value="K(+) EFFLUX ANTIPORTER 3, CHLOROPLASTIC"/>
    <property type="match status" value="1"/>
</dbReference>
<keyword evidence="9 10" id="KW-0472">Membrane</keyword>
<dbReference type="SUPFAM" id="SSF51735">
    <property type="entry name" value="NAD(P)-binding Rossmann-fold domains"/>
    <property type="match status" value="1"/>
</dbReference>
<dbReference type="FunFam" id="3.40.50.720:FF:000036">
    <property type="entry name" value="Glutathione-regulated potassium-efflux system protein KefB"/>
    <property type="match status" value="1"/>
</dbReference>
<dbReference type="EMBL" id="JAEPBG010000001">
    <property type="protein sequence ID" value="MBK4733756.1"/>
    <property type="molecule type" value="Genomic_DNA"/>
</dbReference>
<evidence type="ECO:0000256" key="1">
    <source>
        <dbReference type="ARBA" id="ARBA00004127"/>
    </source>
</evidence>
<feature type="transmembrane region" description="Helical" evidence="10">
    <location>
        <begin position="35"/>
        <end position="55"/>
    </location>
</feature>
<proteinExistence type="predicted"/>
<evidence type="ECO:0000313" key="13">
    <source>
        <dbReference type="Proteomes" id="UP000622890"/>
    </source>
</evidence>
<gene>
    <name evidence="12" type="ORF">JJB74_03930</name>
</gene>
<dbReference type="InterPro" id="IPR036291">
    <property type="entry name" value="NAD(P)-bd_dom_sf"/>
</dbReference>
<evidence type="ECO:0000256" key="10">
    <source>
        <dbReference type="SAM" id="Phobius"/>
    </source>
</evidence>
<dbReference type="GO" id="GO:0012505">
    <property type="term" value="C:endomembrane system"/>
    <property type="evidence" value="ECO:0007669"/>
    <property type="project" value="UniProtKB-SubCell"/>
</dbReference>
<reference evidence="12" key="1">
    <citation type="submission" date="2021-01" db="EMBL/GenBank/DDBJ databases">
        <title>Genome sequence of strain Noviherbaspirillum sp. DKR-6.</title>
        <authorList>
            <person name="Chaudhary D.K."/>
        </authorList>
    </citation>
    <scope>NUCLEOTIDE SEQUENCE</scope>
    <source>
        <strain evidence="12">DKR-6</strain>
    </source>
</reference>
<feature type="transmembrane region" description="Helical" evidence="10">
    <location>
        <begin position="192"/>
        <end position="213"/>
    </location>
</feature>
<feature type="transmembrane region" description="Helical" evidence="10">
    <location>
        <begin position="234"/>
        <end position="267"/>
    </location>
</feature>
<dbReference type="InterPro" id="IPR003148">
    <property type="entry name" value="RCK_N"/>
</dbReference>
<dbReference type="GO" id="GO:0005886">
    <property type="term" value="C:plasma membrane"/>
    <property type="evidence" value="ECO:0007669"/>
    <property type="project" value="TreeGrafter"/>
</dbReference>
<dbReference type="PROSITE" id="PS51201">
    <property type="entry name" value="RCK_N"/>
    <property type="match status" value="1"/>
</dbReference>
<evidence type="ECO:0000256" key="3">
    <source>
        <dbReference type="ARBA" id="ARBA00022449"/>
    </source>
</evidence>
<feature type="transmembrane region" description="Helical" evidence="10">
    <location>
        <begin position="309"/>
        <end position="333"/>
    </location>
</feature>
<keyword evidence="2" id="KW-0813">Transport</keyword>
<evidence type="ECO:0000256" key="7">
    <source>
        <dbReference type="ARBA" id="ARBA00022989"/>
    </source>
</evidence>
<feature type="transmembrane region" description="Helical" evidence="10">
    <location>
        <begin position="353"/>
        <end position="384"/>
    </location>
</feature>
<dbReference type="AlphaFoldDB" id="A0A934SNE9"/>
<dbReference type="InterPro" id="IPR006153">
    <property type="entry name" value="Cation/H_exchanger_TM"/>
</dbReference>
<keyword evidence="7 10" id="KW-1133">Transmembrane helix</keyword>
<name>A0A934SNE9_9BURK</name>
<evidence type="ECO:0000259" key="11">
    <source>
        <dbReference type="PROSITE" id="PS51201"/>
    </source>
</evidence>
<keyword evidence="8" id="KW-0406">Ion transport</keyword>
<feature type="transmembrane region" description="Helical" evidence="10">
    <location>
        <begin position="130"/>
        <end position="151"/>
    </location>
</feature>
<comment type="caution">
    <text evidence="12">The sequence shown here is derived from an EMBL/GenBank/DDBJ whole genome shotgun (WGS) entry which is preliminary data.</text>
</comment>
<evidence type="ECO:0000256" key="2">
    <source>
        <dbReference type="ARBA" id="ARBA00022448"/>
    </source>
</evidence>
<dbReference type="GO" id="GO:1902600">
    <property type="term" value="P:proton transmembrane transport"/>
    <property type="evidence" value="ECO:0007669"/>
    <property type="project" value="InterPro"/>
</dbReference>
<dbReference type="GO" id="GO:0006813">
    <property type="term" value="P:potassium ion transport"/>
    <property type="evidence" value="ECO:0007669"/>
    <property type="project" value="UniProtKB-KW"/>
</dbReference>
<organism evidence="12 13">
    <name type="scientific">Noviherbaspirillum pedocola</name>
    <dbReference type="NCBI Taxonomy" id="2801341"/>
    <lineage>
        <taxon>Bacteria</taxon>
        <taxon>Pseudomonadati</taxon>
        <taxon>Pseudomonadota</taxon>
        <taxon>Betaproteobacteria</taxon>
        <taxon>Burkholderiales</taxon>
        <taxon>Oxalobacteraceae</taxon>
        <taxon>Noviherbaspirillum</taxon>
    </lineage>
</organism>
<evidence type="ECO:0000256" key="8">
    <source>
        <dbReference type="ARBA" id="ARBA00023065"/>
    </source>
</evidence>
<comment type="subcellular location">
    <subcellularLocation>
        <location evidence="1">Endomembrane system</location>
        <topology evidence="1">Multi-pass membrane protein</topology>
    </subcellularLocation>
</comment>
<keyword evidence="13" id="KW-1185">Reference proteome</keyword>
<dbReference type="PANTHER" id="PTHR46157">
    <property type="entry name" value="K(+) EFFLUX ANTIPORTER 3, CHLOROPLASTIC"/>
    <property type="match status" value="1"/>
</dbReference>
<keyword evidence="3" id="KW-0050">Antiport</keyword>
<keyword evidence="4" id="KW-0633">Potassium transport</keyword>
<keyword evidence="6" id="KW-0630">Potassium</keyword>
<feature type="transmembrane region" description="Helical" evidence="10">
    <location>
        <begin position="70"/>
        <end position="90"/>
    </location>
</feature>
<feature type="transmembrane region" description="Helical" evidence="10">
    <location>
        <begin position="6"/>
        <end position="23"/>
    </location>
</feature>
<dbReference type="Pfam" id="PF02254">
    <property type="entry name" value="TrkA_N"/>
    <property type="match status" value="1"/>
</dbReference>
<evidence type="ECO:0000256" key="4">
    <source>
        <dbReference type="ARBA" id="ARBA00022538"/>
    </source>
</evidence>
<dbReference type="Gene3D" id="1.20.1530.20">
    <property type="match status" value="1"/>
</dbReference>
<evidence type="ECO:0000256" key="6">
    <source>
        <dbReference type="ARBA" id="ARBA00022958"/>
    </source>
</evidence>
<sequence>MPAHESLPFLREALLFLALAGMLMPLLQRLKINQVLGFLAAGVVVGPYGAGLWIAEHPWLARVAFLRPEGVAPLAELGVLFLMFMIGLELSAARLWALRRWVFGAGSAQVLLCATAIGLCARAFGNPGAASLLLGLVLSLSSTAVVMQLLSERRALGYPLGQAAFSILMLQDLAVVPIFILISVLSGGQSNWLPLAGAALAKSIGAILVIYLAGRPAVRLLLRTFLRQRQPDVFVALTLLIALGIAALTALAGLSLALGAFLAGLLLAETEFRHEMETVIAPFRSLLMGLFFLSVGMQTDLRALADTPLWLPLSVPGLFAIKAFFTGTILRIGGFSWGRALEGGLLLGQGGEFAFIVVGQAVAAHLMSPALGQFIMLVVAFSMFATPLAWRAGRAFGDWWQLRHPDTALRREEPLPEGHVVIVGFGRVGRMLAQILDGQGTPYVAIDNDPQLVTSLRGGGGRLHYGDAGAHALLKTLHAESAAAIVLTMDDSASALHTTLAIRRDFASVPIFARARDERHAGALLRAGATQVVPETLESGLQLSGFVLQRLGFPDSAAAQVIDEERERRIAQTRPRKA</sequence>
<accession>A0A934SNE9</accession>
<feature type="transmembrane region" description="Helical" evidence="10">
    <location>
        <begin position="102"/>
        <end position="124"/>
    </location>
</feature>
<protein>
    <submittedName>
        <fullName evidence="12">Cation:proton antiporter</fullName>
    </submittedName>
</protein>
<dbReference type="Gene3D" id="3.40.50.720">
    <property type="entry name" value="NAD(P)-binding Rossmann-like Domain"/>
    <property type="match status" value="1"/>
</dbReference>
<dbReference type="GO" id="GO:0015297">
    <property type="term" value="F:antiporter activity"/>
    <property type="evidence" value="ECO:0007669"/>
    <property type="project" value="UniProtKB-KW"/>
</dbReference>
<evidence type="ECO:0000256" key="9">
    <source>
        <dbReference type="ARBA" id="ARBA00023136"/>
    </source>
</evidence>